<dbReference type="InterPro" id="IPR000943">
    <property type="entry name" value="RNA_pol_sigma70"/>
</dbReference>
<dbReference type="Proteomes" id="UP000070260">
    <property type="component" value="Plasmid pJFP838A"/>
</dbReference>
<evidence type="ECO:0000256" key="2">
    <source>
        <dbReference type="ARBA" id="ARBA00022969"/>
    </source>
</evidence>
<protein>
    <submittedName>
        <fullName evidence="8">Sigma factor</fullName>
    </submittedName>
</protein>
<evidence type="ECO:0000313" key="9">
    <source>
        <dbReference type="Proteomes" id="UP000070260"/>
    </source>
</evidence>
<dbReference type="EMBL" id="CP013615">
    <property type="protein sequence ID" value="AMN30958.1"/>
    <property type="molecule type" value="Genomic_DNA"/>
</dbReference>
<evidence type="ECO:0000259" key="7">
    <source>
        <dbReference type="PROSITE" id="PS50943"/>
    </source>
</evidence>
<keyword evidence="8" id="KW-0614">Plasmid</keyword>
<dbReference type="InterPro" id="IPR001387">
    <property type="entry name" value="Cro/C1-type_HTH"/>
</dbReference>
<proteinExistence type="inferred from homology"/>
<dbReference type="OrthoDB" id="9783788at2"/>
<keyword evidence="5" id="KW-0238">DNA-binding</keyword>
<dbReference type="InterPro" id="IPR013324">
    <property type="entry name" value="RNA_pol_sigma_r3/r4-like"/>
</dbReference>
<dbReference type="Gene3D" id="1.20.120.1810">
    <property type="match status" value="1"/>
</dbReference>
<sequence>MTKKTEKDLKRFEEIQYISDDIRKSSENLDVKVDFKEENLDKEYSSNIKINKDKKNDRFTKEEKEYIAENNMKLIYHVAKLFESTSLSYDELISIGSVGFVKALNNYNKNNNSGAKFATFCIHCIKNDILFALRKEVRHNTHNESMNKILSTDKNGNNLELEEIISADKLEGTLVETNLLNQENRKIILRAMERLKEKEKIVLMYRYGFVNDRRYTQKEVADFVGMSQANISKIEKSALVKMKKALKKENFVF</sequence>
<geneLocation type="plasmid" evidence="8 9">
    <name>pJFP838A</name>
</geneLocation>
<reference evidence="8 9" key="1">
    <citation type="journal article" date="2016" name="PLoS ONE">
        <title>Plasmid Characterization and Chromosome Analysis of Two netF+ Clostridium perfringens Isolates Associated with Foal and Canine Necrotizing Enteritis.</title>
        <authorList>
            <person name="Mehdizadeh Gohari I."/>
            <person name="Kropinski A.M."/>
            <person name="Weese S.J."/>
            <person name="Parreira V.R."/>
            <person name="Whitehead A.E."/>
            <person name="Boerlin P."/>
            <person name="Prescott J.F."/>
        </authorList>
    </citation>
    <scope>NUCLEOTIDE SEQUENCE [LARGE SCALE GENOMIC DNA]</scope>
    <source>
        <strain evidence="8 9">JP838</strain>
        <plasmid evidence="9">Plasmid pJFP838A</plasmid>
    </source>
</reference>
<dbReference type="NCBIfam" id="TIGR02937">
    <property type="entry name" value="sigma70-ECF"/>
    <property type="match status" value="1"/>
</dbReference>
<dbReference type="GO" id="GO:0030435">
    <property type="term" value="P:sporulation resulting in formation of a cellular spore"/>
    <property type="evidence" value="ECO:0007669"/>
    <property type="project" value="UniProtKB-KW"/>
</dbReference>
<dbReference type="GO" id="GO:0016987">
    <property type="term" value="F:sigma factor activity"/>
    <property type="evidence" value="ECO:0007669"/>
    <property type="project" value="UniProtKB-KW"/>
</dbReference>
<dbReference type="PATRIC" id="fig|1502.177.peg.3248"/>
<comment type="similarity">
    <text evidence="1">Belongs to the sigma-70 factor family.</text>
</comment>
<dbReference type="InterPro" id="IPR050813">
    <property type="entry name" value="Sigma-70_Factor"/>
</dbReference>
<organism evidence="8 9">
    <name type="scientific">Clostridium perfringens</name>
    <dbReference type="NCBI Taxonomy" id="1502"/>
    <lineage>
        <taxon>Bacteria</taxon>
        <taxon>Bacillati</taxon>
        <taxon>Bacillota</taxon>
        <taxon>Clostridia</taxon>
        <taxon>Eubacteriales</taxon>
        <taxon>Clostridiaceae</taxon>
        <taxon>Clostridium</taxon>
    </lineage>
</organism>
<accession>A0A140GQZ9</accession>
<dbReference type="Pfam" id="PF04542">
    <property type="entry name" value="Sigma70_r2"/>
    <property type="match status" value="1"/>
</dbReference>
<dbReference type="InterPro" id="IPR014284">
    <property type="entry name" value="RNA_pol_sigma-70_dom"/>
</dbReference>
<dbReference type="PRINTS" id="PR00046">
    <property type="entry name" value="SIGMA70FCT"/>
</dbReference>
<dbReference type="GO" id="GO:0003677">
    <property type="term" value="F:DNA binding"/>
    <property type="evidence" value="ECO:0007669"/>
    <property type="project" value="UniProtKB-KW"/>
</dbReference>
<feature type="domain" description="HTH cro/C1-type" evidence="7">
    <location>
        <begin position="211"/>
        <end position="236"/>
    </location>
</feature>
<dbReference type="GO" id="GO:0006352">
    <property type="term" value="P:DNA-templated transcription initiation"/>
    <property type="evidence" value="ECO:0007669"/>
    <property type="project" value="InterPro"/>
</dbReference>
<keyword evidence="6" id="KW-0804">Transcription</keyword>
<keyword evidence="2" id="KW-0749">Sporulation</keyword>
<dbReference type="InterPro" id="IPR013325">
    <property type="entry name" value="RNA_pol_sigma_r2"/>
</dbReference>
<dbReference type="RefSeq" id="WP_081109984.1">
    <property type="nucleotide sequence ID" value="NZ_CP013615.1"/>
</dbReference>
<gene>
    <name evidence="8" type="ORF">JFP838_pA0042</name>
</gene>
<dbReference type="SUPFAM" id="SSF88659">
    <property type="entry name" value="Sigma3 and sigma4 domains of RNA polymerase sigma factors"/>
    <property type="match status" value="1"/>
</dbReference>
<evidence type="ECO:0000256" key="4">
    <source>
        <dbReference type="ARBA" id="ARBA00023082"/>
    </source>
</evidence>
<evidence type="ECO:0000256" key="5">
    <source>
        <dbReference type="ARBA" id="ARBA00023125"/>
    </source>
</evidence>
<keyword evidence="4" id="KW-0731">Sigma factor</keyword>
<dbReference type="PROSITE" id="PS50943">
    <property type="entry name" value="HTH_CROC1"/>
    <property type="match status" value="1"/>
</dbReference>
<evidence type="ECO:0000256" key="6">
    <source>
        <dbReference type="ARBA" id="ARBA00023163"/>
    </source>
</evidence>
<dbReference type="PANTHER" id="PTHR30376">
    <property type="entry name" value="SIGMA FACTOR RPOH HEAT SHOCK RELATED"/>
    <property type="match status" value="1"/>
</dbReference>
<dbReference type="InterPro" id="IPR007630">
    <property type="entry name" value="RNA_pol_sigma70_r4"/>
</dbReference>
<name>A0A140GQZ9_CLOPF</name>
<dbReference type="InterPro" id="IPR007627">
    <property type="entry name" value="RNA_pol_sigma70_r2"/>
</dbReference>
<dbReference type="PANTHER" id="PTHR30376:SF3">
    <property type="entry name" value="RNA POLYMERASE SIGMA FACTOR RPOH"/>
    <property type="match status" value="1"/>
</dbReference>
<dbReference type="Gene3D" id="1.20.140.160">
    <property type="match status" value="1"/>
</dbReference>
<dbReference type="CDD" id="cd06171">
    <property type="entry name" value="Sigma70_r4"/>
    <property type="match status" value="1"/>
</dbReference>
<dbReference type="Pfam" id="PF04545">
    <property type="entry name" value="Sigma70_r4"/>
    <property type="match status" value="1"/>
</dbReference>
<evidence type="ECO:0000256" key="1">
    <source>
        <dbReference type="ARBA" id="ARBA00007788"/>
    </source>
</evidence>
<dbReference type="SUPFAM" id="SSF88946">
    <property type="entry name" value="Sigma2 domain of RNA polymerase sigma factors"/>
    <property type="match status" value="1"/>
</dbReference>
<keyword evidence="3" id="KW-0805">Transcription regulation</keyword>
<dbReference type="AlphaFoldDB" id="A0A140GQZ9"/>
<evidence type="ECO:0000313" key="8">
    <source>
        <dbReference type="EMBL" id="AMN30958.1"/>
    </source>
</evidence>
<evidence type="ECO:0000256" key="3">
    <source>
        <dbReference type="ARBA" id="ARBA00023015"/>
    </source>
</evidence>